<keyword evidence="1" id="KW-0472">Membrane</keyword>
<organism evidence="2">
    <name type="scientific">Flavobacterium sp. WC2416</name>
    <dbReference type="NCBI Taxonomy" id="3234141"/>
    <lineage>
        <taxon>Bacteria</taxon>
        <taxon>Pseudomonadati</taxon>
        <taxon>Bacteroidota</taxon>
        <taxon>Flavobacteriia</taxon>
        <taxon>Flavobacteriales</taxon>
        <taxon>Flavobacteriaceae</taxon>
        <taxon>Flavobacterium</taxon>
    </lineage>
</organism>
<proteinExistence type="predicted"/>
<feature type="transmembrane region" description="Helical" evidence="1">
    <location>
        <begin position="34"/>
        <end position="54"/>
    </location>
</feature>
<sequence length="58" mass="6690">MKTAITITRYFGIFMLFIGVVLNLKMYLLVESPTYMFTILSFFGILLIGISYLMKPKS</sequence>
<dbReference type="AlphaFoldDB" id="A0AB39W5V9"/>
<accession>A0AB39W5V9</accession>
<keyword evidence="1" id="KW-0812">Transmembrane</keyword>
<keyword evidence="1" id="KW-1133">Transmembrane helix</keyword>
<gene>
    <name evidence="2" type="ORF">AB3G39_08730</name>
</gene>
<dbReference type="EMBL" id="CP165626">
    <property type="protein sequence ID" value="XDU97263.1"/>
    <property type="molecule type" value="Genomic_DNA"/>
</dbReference>
<evidence type="ECO:0000256" key="1">
    <source>
        <dbReference type="SAM" id="Phobius"/>
    </source>
</evidence>
<feature type="transmembrane region" description="Helical" evidence="1">
    <location>
        <begin position="7"/>
        <end position="28"/>
    </location>
</feature>
<name>A0AB39W5V9_9FLAO</name>
<evidence type="ECO:0000313" key="2">
    <source>
        <dbReference type="EMBL" id="XDU97263.1"/>
    </source>
</evidence>
<protein>
    <recommendedName>
        <fullName evidence="3">Gliding motility protein GldL</fullName>
    </recommendedName>
</protein>
<reference evidence="2" key="1">
    <citation type="submission" date="2024-07" db="EMBL/GenBank/DDBJ databases">
        <authorList>
            <person name="Biller S.J."/>
        </authorList>
    </citation>
    <scope>NUCLEOTIDE SEQUENCE</scope>
    <source>
        <strain evidence="2">WC2416</strain>
    </source>
</reference>
<dbReference type="RefSeq" id="WP_367770575.1">
    <property type="nucleotide sequence ID" value="NZ_CP165626.1"/>
</dbReference>
<evidence type="ECO:0008006" key="3">
    <source>
        <dbReference type="Google" id="ProtNLM"/>
    </source>
</evidence>